<dbReference type="Proteomes" id="UP000250235">
    <property type="component" value="Unassembled WGS sequence"/>
</dbReference>
<feature type="compositionally biased region" description="Low complexity" evidence="1">
    <location>
        <begin position="118"/>
        <end position="127"/>
    </location>
</feature>
<evidence type="ECO:0000256" key="1">
    <source>
        <dbReference type="SAM" id="MobiDB-lite"/>
    </source>
</evidence>
<feature type="region of interest" description="Disordered" evidence="1">
    <location>
        <begin position="118"/>
        <end position="141"/>
    </location>
</feature>
<protein>
    <submittedName>
        <fullName evidence="2">MFS transporter, SP family, sugar:H+ symporter</fullName>
    </submittedName>
</protein>
<proteinExistence type="predicted"/>
<keyword evidence="3" id="KW-1185">Reference proteome</keyword>
<sequence>MTHRIMVKRLATSPHDPLGITDSACKNQLVVVSVQYSPFNTYIPIRSTTIGGGQVEPAGTGIVKSAGDIFEEEDEQWNDAVGVYTYIYQQLNQSSNQQSAKRKMTSANSVDGLVTMTSEVTSSESTVGSRHSAKKRWSQQEATVQPADGNKIFTILGNSTIYRGASRIWEDDDLAVTSAEGIGIYITAISLEEAINTRRLEERRLMIVGRFKNRGKITVRMKQSTTFLRRAYNDVDC</sequence>
<dbReference type="AlphaFoldDB" id="A0A2Z7A818"/>
<evidence type="ECO:0000313" key="2">
    <source>
        <dbReference type="EMBL" id="KZV17648.1"/>
    </source>
</evidence>
<reference evidence="2 3" key="1">
    <citation type="journal article" date="2015" name="Proc. Natl. Acad. Sci. U.S.A.">
        <title>The resurrection genome of Boea hygrometrica: A blueprint for survival of dehydration.</title>
        <authorList>
            <person name="Xiao L."/>
            <person name="Yang G."/>
            <person name="Zhang L."/>
            <person name="Yang X."/>
            <person name="Zhao S."/>
            <person name="Ji Z."/>
            <person name="Zhou Q."/>
            <person name="Hu M."/>
            <person name="Wang Y."/>
            <person name="Chen M."/>
            <person name="Xu Y."/>
            <person name="Jin H."/>
            <person name="Xiao X."/>
            <person name="Hu G."/>
            <person name="Bao F."/>
            <person name="Hu Y."/>
            <person name="Wan P."/>
            <person name="Li L."/>
            <person name="Deng X."/>
            <person name="Kuang T."/>
            <person name="Xiang C."/>
            <person name="Zhu J.K."/>
            <person name="Oliver M.J."/>
            <person name="He Y."/>
        </authorList>
    </citation>
    <scope>NUCLEOTIDE SEQUENCE [LARGE SCALE GENOMIC DNA]</scope>
    <source>
        <strain evidence="3">cv. XS01</strain>
    </source>
</reference>
<name>A0A2Z7A818_9LAMI</name>
<evidence type="ECO:0000313" key="3">
    <source>
        <dbReference type="Proteomes" id="UP000250235"/>
    </source>
</evidence>
<accession>A0A2Z7A818</accession>
<gene>
    <name evidence="2" type="ORF">F511_20197</name>
</gene>
<organism evidence="2 3">
    <name type="scientific">Dorcoceras hygrometricum</name>
    <dbReference type="NCBI Taxonomy" id="472368"/>
    <lineage>
        <taxon>Eukaryota</taxon>
        <taxon>Viridiplantae</taxon>
        <taxon>Streptophyta</taxon>
        <taxon>Embryophyta</taxon>
        <taxon>Tracheophyta</taxon>
        <taxon>Spermatophyta</taxon>
        <taxon>Magnoliopsida</taxon>
        <taxon>eudicotyledons</taxon>
        <taxon>Gunneridae</taxon>
        <taxon>Pentapetalae</taxon>
        <taxon>asterids</taxon>
        <taxon>lamiids</taxon>
        <taxon>Lamiales</taxon>
        <taxon>Gesneriaceae</taxon>
        <taxon>Didymocarpoideae</taxon>
        <taxon>Trichosporeae</taxon>
        <taxon>Loxocarpinae</taxon>
        <taxon>Dorcoceras</taxon>
    </lineage>
</organism>
<dbReference type="EMBL" id="KV018112">
    <property type="protein sequence ID" value="KZV17648.1"/>
    <property type="molecule type" value="Genomic_DNA"/>
</dbReference>